<evidence type="ECO:0000259" key="2">
    <source>
        <dbReference type="Pfam" id="PF01048"/>
    </source>
</evidence>
<dbReference type="PANTHER" id="PTHR46082">
    <property type="entry name" value="ATP/GTP-BINDING PROTEIN-RELATED"/>
    <property type="match status" value="1"/>
</dbReference>
<dbReference type="PANTHER" id="PTHR46082:SF6">
    <property type="entry name" value="AAA+ ATPASE DOMAIN-CONTAINING PROTEIN-RELATED"/>
    <property type="match status" value="1"/>
</dbReference>
<dbReference type="AlphaFoldDB" id="A0A5M8PI68"/>
<dbReference type="OrthoDB" id="626167at2759"/>
<dbReference type="SUPFAM" id="SSF53167">
    <property type="entry name" value="Purine and uridine phosphorylases"/>
    <property type="match status" value="1"/>
</dbReference>
<evidence type="ECO:0000313" key="3">
    <source>
        <dbReference type="EMBL" id="KAA6408678.1"/>
    </source>
</evidence>
<feature type="region of interest" description="Disordered" evidence="1">
    <location>
        <begin position="635"/>
        <end position="688"/>
    </location>
</feature>
<dbReference type="GO" id="GO:0003824">
    <property type="term" value="F:catalytic activity"/>
    <property type="evidence" value="ECO:0007669"/>
    <property type="project" value="InterPro"/>
</dbReference>
<dbReference type="Gene3D" id="3.40.50.300">
    <property type="entry name" value="P-loop containing nucleotide triphosphate hydrolases"/>
    <property type="match status" value="1"/>
</dbReference>
<dbReference type="EMBL" id="VXIT01000013">
    <property type="protein sequence ID" value="KAA6408678.1"/>
    <property type="molecule type" value="Genomic_DNA"/>
</dbReference>
<dbReference type="InterPro" id="IPR000845">
    <property type="entry name" value="Nucleoside_phosphorylase_d"/>
</dbReference>
<evidence type="ECO:0000313" key="4">
    <source>
        <dbReference type="Proteomes" id="UP000324767"/>
    </source>
</evidence>
<feature type="compositionally biased region" description="Acidic residues" evidence="1">
    <location>
        <begin position="655"/>
        <end position="665"/>
    </location>
</feature>
<feature type="domain" description="Nucleoside phosphorylase" evidence="2">
    <location>
        <begin position="16"/>
        <end position="311"/>
    </location>
</feature>
<dbReference type="InterPro" id="IPR053137">
    <property type="entry name" value="NLR-like"/>
</dbReference>
<gene>
    <name evidence="3" type="ORF">FRX48_07760</name>
</gene>
<name>A0A5M8PI68_9LECA</name>
<dbReference type="Pfam" id="PF01048">
    <property type="entry name" value="PNP_UDP_1"/>
    <property type="match status" value="1"/>
</dbReference>
<dbReference type="GO" id="GO:0009116">
    <property type="term" value="P:nucleoside metabolic process"/>
    <property type="evidence" value="ECO:0007669"/>
    <property type="project" value="InterPro"/>
</dbReference>
<sequence length="688" mass="77664">MSLSTRRKLSRGDYTVGWLCALPLSERVAALDSLDEEHQAVPGSAYDENTYHFGSINGHNVVIACLPPGQPGPVEAARLVEPLSQSFPNMTIHLFVGIGGGIPRTPTPQDPTKDIRLGDVVIGWAEEKGAPGIVHHDNVRFLPGGEIELLRTLDKPHRKLLSAFGTLLTNHKRNTTIFEKHLEYITRSNRFCRPDLPDHLYNSNYDHVGESDCANCGPNHLIERVERKDKKFLFHQGTILSGSSVMKDPERRDALRRRFHNAICFEMEAAGVMDQTRCLVIRGVADYADSHKNGQWQEYAAATAAAFAREFLHTIQPADIRTIEPATAKDIRIKPFQMIPFPRNEDVIIREEIFSELNKKLPPSHQKYQCAALWGLGGSGKTQIALEFAYQRIDQIQCSIFWVHADNYAGFFKDYKTVAKLAGLSEKLDGDDLMSAVRTWIESQPNWLLVVDNADTLQYFGEGYTSNSYGNSSHLYAIPKGPSTRDERILGTLVGLNQRINVTGKLASEAKDLLLSLSNRAIAEEDSVAVAELLNKLENLPLAISQAATYIQRTSMSFKDYVMKLKKEKQQWKLLDKSDSSRHRRPEVPNSVMETWQISISHIQQENPCAYKILHTIAYFDNQDIPFELIKAAARSKKEQSMKDTERENKSDKSESEDEDDDDDDNAQRQLHASRSFFPAPRMSEREI</sequence>
<dbReference type="InterPro" id="IPR035994">
    <property type="entry name" value="Nucleoside_phosphorylase_sf"/>
</dbReference>
<proteinExistence type="predicted"/>
<protein>
    <recommendedName>
        <fullName evidence="2">Nucleoside phosphorylase domain-containing protein</fullName>
    </recommendedName>
</protein>
<comment type="caution">
    <text evidence="3">The sequence shown here is derived from an EMBL/GenBank/DDBJ whole genome shotgun (WGS) entry which is preliminary data.</text>
</comment>
<feature type="compositionally biased region" description="Basic and acidic residues" evidence="1">
    <location>
        <begin position="636"/>
        <end position="654"/>
    </location>
</feature>
<accession>A0A5M8PI68</accession>
<dbReference type="SUPFAM" id="SSF52540">
    <property type="entry name" value="P-loop containing nucleoside triphosphate hydrolases"/>
    <property type="match status" value="1"/>
</dbReference>
<dbReference type="InterPro" id="IPR027417">
    <property type="entry name" value="P-loop_NTPase"/>
</dbReference>
<dbReference type="Gene3D" id="3.40.50.1580">
    <property type="entry name" value="Nucleoside phosphorylase domain"/>
    <property type="match status" value="1"/>
</dbReference>
<dbReference type="Proteomes" id="UP000324767">
    <property type="component" value="Unassembled WGS sequence"/>
</dbReference>
<organism evidence="3 4">
    <name type="scientific">Lasallia pustulata</name>
    <dbReference type="NCBI Taxonomy" id="136370"/>
    <lineage>
        <taxon>Eukaryota</taxon>
        <taxon>Fungi</taxon>
        <taxon>Dikarya</taxon>
        <taxon>Ascomycota</taxon>
        <taxon>Pezizomycotina</taxon>
        <taxon>Lecanoromycetes</taxon>
        <taxon>OSLEUM clade</taxon>
        <taxon>Umbilicariomycetidae</taxon>
        <taxon>Umbilicariales</taxon>
        <taxon>Umbilicariaceae</taxon>
        <taxon>Lasallia</taxon>
    </lineage>
</organism>
<evidence type="ECO:0000256" key="1">
    <source>
        <dbReference type="SAM" id="MobiDB-lite"/>
    </source>
</evidence>
<reference evidence="3 4" key="1">
    <citation type="submission" date="2019-09" db="EMBL/GenBank/DDBJ databases">
        <title>The hologenome of the rock-dwelling lichen Lasallia pustulata.</title>
        <authorList>
            <person name="Greshake Tzovaras B."/>
            <person name="Segers F."/>
            <person name="Bicker A."/>
            <person name="Dal Grande F."/>
            <person name="Otte J."/>
            <person name="Hankeln T."/>
            <person name="Schmitt I."/>
            <person name="Ebersberger I."/>
        </authorList>
    </citation>
    <scope>NUCLEOTIDE SEQUENCE [LARGE SCALE GENOMIC DNA]</scope>
    <source>
        <strain evidence="3">A1-1</strain>
    </source>
</reference>